<feature type="compositionally biased region" description="Basic residues" evidence="1">
    <location>
        <begin position="427"/>
        <end position="441"/>
    </location>
</feature>
<evidence type="ECO:0000256" key="1">
    <source>
        <dbReference type="SAM" id="MobiDB-lite"/>
    </source>
</evidence>
<feature type="region of interest" description="Disordered" evidence="1">
    <location>
        <begin position="419"/>
        <end position="456"/>
    </location>
</feature>
<dbReference type="AlphaFoldDB" id="A0A1J0R8H6"/>
<accession>A0A1J0R8H6</accession>
<keyword evidence="2" id="KW-0732">Signal</keyword>
<proteinExistence type="predicted"/>
<protein>
    <submittedName>
        <fullName evidence="3">Variant surface glycoprotein 1125.2629</fullName>
    </submittedName>
</protein>
<dbReference type="VEuPathDB" id="TriTrypDB:Tb927.4.5460"/>
<sequence>MRNILHHPGIIKLLTVLATAHVAADSNDKGAAAVDDSCKELAYVKALKSHIQQQTDNARTDFDSLRRHRQAWQTAATATQDPEKRCLFMALAAKAEDMEDRAPQHSKGAEETLNEAVSLLDQHLGLLQALTTAGQANLAEDAGKHSTTSNTAVNIKLKLAAGKTAVFAPVKDVKALQSPPADPDWSKLLKLKLTTPEQILTNFNEPMLTIGNLGSCQQNGGSSLTFGNAMQNCVQASTTATISSKDARPQAKYTATDVNLRTGDSYTGTCKQDLANPVENTAYEAKLGYFVCRALDTIKSKPGKLEGLSGSNLKSDAIVKLTLRNCLPQFRHIADTTDSEKSKQIEEYIEKTFHKNRNDFKTNYMDILTKDSHTSRSEKPSAQKSITEISNAQERTAIVSHAEGIRKAEVLESEKKVATAAAADSKKQKKSAKIKHKRSAKMKIAVNLKKENAKLK</sequence>
<dbReference type="VEuPathDB" id="TriTrypDB:Tb427_000355200"/>
<dbReference type="EMBL" id="KX700140">
    <property type="protein sequence ID" value="APD74096.1"/>
    <property type="molecule type" value="Genomic_DNA"/>
</dbReference>
<reference evidence="3" key="1">
    <citation type="submission" date="2016-08" db="EMBL/GenBank/DDBJ databases">
        <title>VSG repertoire of Trypanosoma brucei EATRO 1125.</title>
        <authorList>
            <person name="Cross G.A."/>
        </authorList>
    </citation>
    <scope>NUCLEOTIDE SEQUENCE</scope>
    <source>
        <strain evidence="3">EATRO 1125</strain>
    </source>
</reference>
<organism evidence="3">
    <name type="scientific">Trypanosoma brucei</name>
    <dbReference type="NCBI Taxonomy" id="5691"/>
    <lineage>
        <taxon>Eukaryota</taxon>
        <taxon>Discoba</taxon>
        <taxon>Euglenozoa</taxon>
        <taxon>Kinetoplastea</taxon>
        <taxon>Metakinetoplastina</taxon>
        <taxon>Trypanosomatida</taxon>
        <taxon>Trypanosomatidae</taxon>
        <taxon>Trypanosoma</taxon>
    </lineage>
</organism>
<evidence type="ECO:0000313" key="3">
    <source>
        <dbReference type="EMBL" id="APD74096.1"/>
    </source>
</evidence>
<dbReference type="VEuPathDB" id="TriTrypDB:Tb1125.4.5460"/>
<feature type="signal peptide" evidence="2">
    <location>
        <begin position="1"/>
        <end position="24"/>
    </location>
</feature>
<evidence type="ECO:0000256" key="2">
    <source>
        <dbReference type="SAM" id="SignalP"/>
    </source>
</evidence>
<feature type="chain" id="PRO_5012113867" evidence="2">
    <location>
        <begin position="25"/>
        <end position="456"/>
    </location>
</feature>
<name>A0A1J0R8H6_9TRYP</name>